<dbReference type="GO" id="GO:0003824">
    <property type="term" value="F:catalytic activity"/>
    <property type="evidence" value="ECO:0007669"/>
    <property type="project" value="InterPro"/>
</dbReference>
<reference evidence="1 2" key="1">
    <citation type="submission" date="2018-05" db="EMBL/GenBank/DDBJ databases">
        <title>A metagenomic window into the 2 km-deep terrestrial subsurface aquifer revealed taxonomically and functionally diverse microbial community comprising novel uncultured bacterial lineages.</title>
        <authorList>
            <person name="Kadnikov V.V."/>
            <person name="Mardanov A.V."/>
            <person name="Beletsky A.V."/>
            <person name="Banks D."/>
            <person name="Pimenov N.V."/>
            <person name="Frank Y.A."/>
            <person name="Karnachuk O.V."/>
            <person name="Ravin N.V."/>
        </authorList>
    </citation>
    <scope>NUCLEOTIDE SEQUENCE [LARGE SCALE GENOMIC DNA]</scope>
    <source>
        <strain evidence="1">BY</strain>
    </source>
</reference>
<sequence>MNPFRQQDLTEYLERIYASYHHPRFLYADPLALVHEFSTPEDQEVAALFAALLAYGQVGQILKDLRDLYERMDWQPAAFVRDFQPRDAIRRLEDFKHRFTEGEDLAAMCALLHRFTRKASLEARFRECVDERDVDLAPALDRFVGRLLDEPLPRGYNKERILAKHSFKHLVPRPAAGSACKRWFLFLRWVVRPRDGIDLGLWPSVSPSKLLMPLDSHIRRITANLGLLEGSSASLKAARKVTEAFRQISPHDPTRYDFALCHLGILQECPTQPSLRACAACELKPVCKLCGALTRQQRSLNRAY</sequence>
<dbReference type="InterPro" id="IPR023170">
    <property type="entry name" value="HhH_base_excis_C"/>
</dbReference>
<evidence type="ECO:0000313" key="2">
    <source>
        <dbReference type="Proteomes" id="UP000262583"/>
    </source>
</evidence>
<dbReference type="Gene3D" id="1.10.1670.10">
    <property type="entry name" value="Helix-hairpin-Helix base-excision DNA repair enzymes (C-terminal)"/>
    <property type="match status" value="1"/>
</dbReference>
<accession>A0A2Z4Y1P1</accession>
<dbReference type="GO" id="GO:0006281">
    <property type="term" value="P:DNA repair"/>
    <property type="evidence" value="ECO:0007669"/>
    <property type="project" value="InterPro"/>
</dbReference>
<dbReference type="Pfam" id="PF09674">
    <property type="entry name" value="DUF2400"/>
    <property type="match status" value="1"/>
</dbReference>
<name>A0A2Z4Y1P1_SUMC1</name>
<gene>
    <name evidence="1" type="ORF">BRCON_0243</name>
</gene>
<evidence type="ECO:0008006" key="3">
    <source>
        <dbReference type="Google" id="ProtNLM"/>
    </source>
</evidence>
<dbReference type="AlphaFoldDB" id="A0A2Z4Y1P1"/>
<dbReference type="KEGG" id="schv:BRCON_0243"/>
<protein>
    <recommendedName>
        <fullName evidence="3">TIGR02757 family protein</fullName>
    </recommendedName>
</protein>
<dbReference type="Proteomes" id="UP000262583">
    <property type="component" value="Chromosome"/>
</dbReference>
<dbReference type="InterPro" id="IPR011257">
    <property type="entry name" value="DNA_glycosylase"/>
</dbReference>
<dbReference type="SUPFAM" id="SSF48150">
    <property type="entry name" value="DNA-glycosylase"/>
    <property type="match status" value="1"/>
</dbReference>
<dbReference type="EMBL" id="CP030759">
    <property type="protein sequence ID" value="AXA35020.1"/>
    <property type="molecule type" value="Genomic_DNA"/>
</dbReference>
<dbReference type="InterPro" id="IPR014127">
    <property type="entry name" value="CHP02757"/>
</dbReference>
<evidence type="ECO:0000313" key="1">
    <source>
        <dbReference type="EMBL" id="AXA35020.1"/>
    </source>
</evidence>
<proteinExistence type="predicted"/>
<dbReference type="NCBIfam" id="TIGR02757">
    <property type="entry name" value="TIGR02757 family protein"/>
    <property type="match status" value="1"/>
</dbReference>
<organism evidence="1 2">
    <name type="scientific">Sumerlaea chitinivorans</name>
    <dbReference type="NCBI Taxonomy" id="2250252"/>
    <lineage>
        <taxon>Bacteria</taxon>
        <taxon>Candidatus Sumerlaeota</taxon>
        <taxon>Candidatus Sumerlaeia</taxon>
        <taxon>Candidatus Sumerlaeales</taxon>
        <taxon>Candidatus Sumerlaeaceae</taxon>
        <taxon>Candidatus Sumerlaea</taxon>
    </lineage>
</organism>